<dbReference type="PANTHER" id="PTHR10073:SF12">
    <property type="entry name" value="DNA MISMATCH REPAIR PROTEIN MLH1"/>
    <property type="match status" value="1"/>
</dbReference>
<evidence type="ECO:0000256" key="4">
    <source>
        <dbReference type="HAMAP-Rule" id="MF_00149"/>
    </source>
</evidence>
<evidence type="ECO:0000259" key="7">
    <source>
        <dbReference type="SMART" id="SM00853"/>
    </source>
</evidence>
<dbReference type="Gene3D" id="3.30.1540.20">
    <property type="entry name" value="MutL, C-terminal domain, dimerisation subdomain"/>
    <property type="match status" value="1"/>
</dbReference>
<dbReference type="Pfam" id="PF08676">
    <property type="entry name" value="MutL_C"/>
    <property type="match status" value="1"/>
</dbReference>
<feature type="domain" description="MutL C-terminal dimerisation" evidence="7">
    <location>
        <begin position="478"/>
        <end position="619"/>
    </location>
</feature>
<evidence type="ECO:0000259" key="8">
    <source>
        <dbReference type="SMART" id="SM01340"/>
    </source>
</evidence>
<dbReference type="GO" id="GO:0140664">
    <property type="term" value="F:ATP-dependent DNA damage sensor activity"/>
    <property type="evidence" value="ECO:0007669"/>
    <property type="project" value="InterPro"/>
</dbReference>
<dbReference type="CDD" id="cd16926">
    <property type="entry name" value="HATPase_MutL-MLH-PMS-like"/>
    <property type="match status" value="1"/>
</dbReference>
<dbReference type="AlphaFoldDB" id="A0A858BWF9"/>
<evidence type="ECO:0000256" key="3">
    <source>
        <dbReference type="ARBA" id="ARBA00023204"/>
    </source>
</evidence>
<dbReference type="SUPFAM" id="SSF55874">
    <property type="entry name" value="ATPase domain of HSP90 chaperone/DNA topoisomerase II/histidine kinase"/>
    <property type="match status" value="1"/>
</dbReference>
<dbReference type="InterPro" id="IPR036890">
    <property type="entry name" value="HATPase_C_sf"/>
</dbReference>
<dbReference type="Gene3D" id="3.30.1370.100">
    <property type="entry name" value="MutL, C-terminal domain, regulatory subdomain"/>
    <property type="match status" value="1"/>
</dbReference>
<dbReference type="FunFam" id="3.30.565.10:FF:000003">
    <property type="entry name" value="DNA mismatch repair endonuclease MutL"/>
    <property type="match status" value="1"/>
</dbReference>
<proteinExistence type="inferred from homology"/>
<dbReference type="InterPro" id="IPR038973">
    <property type="entry name" value="MutL/Mlh/Pms-like"/>
</dbReference>
<dbReference type="Pfam" id="PF01119">
    <property type="entry name" value="DNA_mis_repair"/>
    <property type="match status" value="1"/>
</dbReference>
<keyword evidence="9" id="KW-0378">Hydrolase</keyword>
<sequence length="662" mass="74104">MIRILDKNVADKIAAGEVVDRPLSIVKELVENSIDAGATNITVEMRNGGKTYIRVTDNGSGIPEDQAELAFLRHATSKIVTDEDLSHILTLGFRGEALSSIAAVSRVELISKTADSKTGFSLKIHGGEVFEKVATGCPEGTTIIVSDLFYNTPARLKFMKSDSTESTLIIDFISRIALAYAHIKIRLINNGTILFSTNGKGDKYNNILTVYSKAVGDGLLYVYSEREDMRLEGYISRPDVSKTNKKQQLFYVNGRVINNRIMDLAVQDGYTERLFEGRYPVAYLFFTIQPELVDVNIHPNKKEVRFHRDLEVRNFIAQAIKSGLLSQQAIPQVKGGQVMKEGASGLLNRIAAAEAKIQGEVKSSPSSSQLISRGEKPPLQGSLGAGGNATGEESATLQQKIQQAQVNDQVIQVLKENKQQLLQSEKQQEQVDIKNILSTLAREQEEQNYAVGITPPREALTEKTQKEQNAAFFRELQLTGTIFNTYITAVEGDCFYLIDQHAAHERIFYEKLLGQYRQEEKLRQGILTPLVVEVPYTIKSAEKSWVHILRSMGFDIEPFGLKAYVVKEIPAFMELSEGENLVNYFLENIEEDVDIKNQAKVDRIIMRSCKSAVKANDVLSPAECRQLIEDLALCENPYSCPHGRPTFIKMTKYEIEKMFKRV</sequence>
<accession>A0A858BWF9</accession>
<keyword evidence="5" id="KW-0175">Coiled coil</keyword>
<dbReference type="SMART" id="SM01340">
    <property type="entry name" value="DNA_mis_repair"/>
    <property type="match status" value="1"/>
</dbReference>
<dbReference type="GO" id="GO:0004519">
    <property type="term" value="F:endonuclease activity"/>
    <property type="evidence" value="ECO:0007669"/>
    <property type="project" value="UniProtKB-KW"/>
</dbReference>
<gene>
    <name evidence="4 9" type="primary">mutL</name>
    <name evidence="9" type="ORF">Ami103574_08770</name>
</gene>
<comment type="similarity">
    <text evidence="1 4">Belongs to the DNA mismatch repair MutL/HexB family.</text>
</comment>
<dbReference type="Proteomes" id="UP000466848">
    <property type="component" value="Chromosome"/>
</dbReference>
<evidence type="ECO:0000313" key="9">
    <source>
        <dbReference type="EMBL" id="QIB69415.1"/>
    </source>
</evidence>
<dbReference type="HAMAP" id="MF_00149">
    <property type="entry name" value="DNA_mis_repair"/>
    <property type="match status" value="1"/>
</dbReference>
<feature type="coiled-coil region" evidence="5">
    <location>
        <begin position="411"/>
        <end position="446"/>
    </location>
</feature>
<protein>
    <recommendedName>
        <fullName evidence="4">DNA mismatch repair protein MutL</fullName>
    </recommendedName>
</protein>
<dbReference type="RefSeq" id="WP_163066657.1">
    <property type="nucleotide sequence ID" value="NZ_CP048649.1"/>
</dbReference>
<feature type="region of interest" description="Disordered" evidence="6">
    <location>
        <begin position="360"/>
        <end position="396"/>
    </location>
</feature>
<dbReference type="InterPro" id="IPR042121">
    <property type="entry name" value="MutL_C_regsub"/>
</dbReference>
<comment type="function">
    <text evidence="4">This protein is involved in the repair of mismatches in DNA. It is required for dam-dependent methyl-directed DNA mismatch repair. May act as a 'molecular matchmaker', a protein that promotes the formation of a stable complex between two or more DNA-binding proteins in an ATP-dependent manner without itself being part of a final effector complex.</text>
</comment>
<dbReference type="KEGG" id="abut:Ami103574_08770"/>
<dbReference type="SUPFAM" id="SSF118116">
    <property type="entry name" value="DNA mismatch repair protein MutL"/>
    <property type="match status" value="1"/>
</dbReference>
<dbReference type="SUPFAM" id="SSF54211">
    <property type="entry name" value="Ribosomal protein S5 domain 2-like"/>
    <property type="match status" value="1"/>
</dbReference>
<dbReference type="InterPro" id="IPR042120">
    <property type="entry name" value="MutL_C_dimsub"/>
</dbReference>
<organism evidence="9 10">
    <name type="scientific">Aminipila butyrica</name>
    <dbReference type="NCBI Taxonomy" id="433296"/>
    <lineage>
        <taxon>Bacteria</taxon>
        <taxon>Bacillati</taxon>
        <taxon>Bacillota</taxon>
        <taxon>Clostridia</taxon>
        <taxon>Peptostreptococcales</taxon>
        <taxon>Anaerovoracaceae</taxon>
        <taxon>Aminipila</taxon>
    </lineage>
</organism>
<keyword evidence="10" id="KW-1185">Reference proteome</keyword>
<dbReference type="SMART" id="SM00853">
    <property type="entry name" value="MutL_C"/>
    <property type="match status" value="1"/>
</dbReference>
<evidence type="ECO:0000256" key="5">
    <source>
        <dbReference type="SAM" id="Coils"/>
    </source>
</evidence>
<evidence type="ECO:0000256" key="2">
    <source>
        <dbReference type="ARBA" id="ARBA00022763"/>
    </source>
</evidence>
<dbReference type="Pfam" id="PF13589">
    <property type="entry name" value="HATPase_c_3"/>
    <property type="match status" value="1"/>
</dbReference>
<keyword evidence="3 4" id="KW-0234">DNA repair</keyword>
<evidence type="ECO:0000256" key="1">
    <source>
        <dbReference type="ARBA" id="ARBA00006082"/>
    </source>
</evidence>
<dbReference type="GO" id="GO:0032300">
    <property type="term" value="C:mismatch repair complex"/>
    <property type="evidence" value="ECO:0007669"/>
    <property type="project" value="InterPro"/>
</dbReference>
<dbReference type="InterPro" id="IPR020667">
    <property type="entry name" value="DNA_mismatch_repair_MutL"/>
</dbReference>
<dbReference type="InterPro" id="IPR037198">
    <property type="entry name" value="MutL_C_sf"/>
</dbReference>
<keyword evidence="9" id="KW-0255">Endonuclease</keyword>
<dbReference type="GO" id="GO:0005524">
    <property type="term" value="F:ATP binding"/>
    <property type="evidence" value="ECO:0007669"/>
    <property type="project" value="InterPro"/>
</dbReference>
<dbReference type="Gene3D" id="3.30.565.10">
    <property type="entry name" value="Histidine kinase-like ATPase, C-terminal domain"/>
    <property type="match status" value="1"/>
</dbReference>
<dbReference type="NCBIfam" id="TIGR00585">
    <property type="entry name" value="mutl"/>
    <property type="match status" value="1"/>
</dbReference>
<dbReference type="InterPro" id="IPR014762">
    <property type="entry name" value="DNA_mismatch_repair_CS"/>
</dbReference>
<dbReference type="PANTHER" id="PTHR10073">
    <property type="entry name" value="DNA MISMATCH REPAIR PROTEIN MLH, PMS, MUTL"/>
    <property type="match status" value="1"/>
</dbReference>
<dbReference type="InterPro" id="IPR020568">
    <property type="entry name" value="Ribosomal_Su5_D2-typ_SF"/>
</dbReference>
<keyword evidence="9" id="KW-0540">Nuclease</keyword>
<dbReference type="CDD" id="cd00782">
    <property type="entry name" value="MutL_Trans"/>
    <property type="match status" value="1"/>
</dbReference>
<dbReference type="PROSITE" id="PS00058">
    <property type="entry name" value="DNA_MISMATCH_REPAIR_1"/>
    <property type="match status" value="1"/>
</dbReference>
<evidence type="ECO:0000256" key="6">
    <source>
        <dbReference type="SAM" id="MobiDB-lite"/>
    </source>
</evidence>
<dbReference type="Gene3D" id="3.30.230.10">
    <property type="match status" value="1"/>
</dbReference>
<feature type="domain" description="DNA mismatch repair protein S5" evidence="8">
    <location>
        <begin position="207"/>
        <end position="325"/>
    </location>
</feature>
<name>A0A858BWF9_9FIRM</name>
<dbReference type="EMBL" id="CP048649">
    <property type="protein sequence ID" value="QIB69415.1"/>
    <property type="molecule type" value="Genomic_DNA"/>
</dbReference>
<feature type="compositionally biased region" description="Polar residues" evidence="6">
    <location>
        <begin position="361"/>
        <end position="371"/>
    </location>
</feature>
<reference evidence="9 10" key="1">
    <citation type="submission" date="2020-02" db="EMBL/GenBank/DDBJ databases">
        <authorList>
            <person name="Kim Y.B."/>
            <person name="Roh S.W."/>
        </authorList>
    </citation>
    <scope>NUCLEOTIDE SEQUENCE [LARGE SCALE GENOMIC DNA]</scope>
    <source>
        <strain evidence="9 10">DSM 103574</strain>
    </source>
</reference>
<evidence type="ECO:0000313" key="10">
    <source>
        <dbReference type="Proteomes" id="UP000466848"/>
    </source>
</evidence>
<keyword evidence="2 4" id="KW-0227">DNA damage</keyword>
<dbReference type="GO" id="GO:0016887">
    <property type="term" value="F:ATP hydrolysis activity"/>
    <property type="evidence" value="ECO:0007669"/>
    <property type="project" value="InterPro"/>
</dbReference>
<dbReference type="GO" id="GO:0030983">
    <property type="term" value="F:mismatched DNA binding"/>
    <property type="evidence" value="ECO:0007669"/>
    <property type="project" value="InterPro"/>
</dbReference>
<dbReference type="GO" id="GO:0006298">
    <property type="term" value="P:mismatch repair"/>
    <property type="evidence" value="ECO:0007669"/>
    <property type="project" value="UniProtKB-UniRule"/>
</dbReference>
<dbReference type="InterPro" id="IPR014721">
    <property type="entry name" value="Ribsml_uS5_D2-typ_fold_subgr"/>
</dbReference>
<dbReference type="InterPro" id="IPR013507">
    <property type="entry name" value="DNA_mismatch_S5_2-like"/>
</dbReference>
<dbReference type="InterPro" id="IPR002099">
    <property type="entry name" value="MutL/Mlh/PMS"/>
</dbReference>
<dbReference type="InterPro" id="IPR014790">
    <property type="entry name" value="MutL_C"/>
</dbReference>